<organism evidence="2 3">
    <name type="scientific">Myxococcus llanfairpwllgwyngyllgogerychwyrndrobwllllantysiliogogogochensis</name>
    <dbReference type="NCBI Taxonomy" id="2590453"/>
    <lineage>
        <taxon>Bacteria</taxon>
        <taxon>Pseudomonadati</taxon>
        <taxon>Myxococcota</taxon>
        <taxon>Myxococcia</taxon>
        <taxon>Myxococcales</taxon>
        <taxon>Cystobacterineae</taxon>
        <taxon>Myxococcaceae</taxon>
        <taxon>Myxococcus</taxon>
    </lineage>
</organism>
<proteinExistence type="predicted"/>
<dbReference type="EMBL" id="VIFM01000056">
    <property type="protein sequence ID" value="TQF14891.1"/>
    <property type="molecule type" value="Genomic_DNA"/>
</dbReference>
<protein>
    <submittedName>
        <fullName evidence="2">Uncharacterized protein</fullName>
    </submittedName>
</protein>
<keyword evidence="3" id="KW-1185">Reference proteome</keyword>
<gene>
    <name evidence="2" type="ORF">FJV41_16425</name>
</gene>
<dbReference type="RefSeq" id="WP_141643434.1">
    <property type="nucleotide sequence ID" value="NZ_VIFM01000056.1"/>
</dbReference>
<feature type="compositionally biased region" description="Polar residues" evidence="1">
    <location>
        <begin position="152"/>
        <end position="167"/>
    </location>
</feature>
<evidence type="ECO:0000256" key="1">
    <source>
        <dbReference type="SAM" id="MobiDB-lite"/>
    </source>
</evidence>
<accession>A0A540X0U5</accession>
<feature type="region of interest" description="Disordered" evidence="1">
    <location>
        <begin position="142"/>
        <end position="169"/>
    </location>
</feature>
<dbReference type="AlphaFoldDB" id="A0A540X0U5"/>
<name>A0A540X0U5_9BACT</name>
<reference evidence="2 3" key="1">
    <citation type="submission" date="2019-06" db="EMBL/GenBank/DDBJ databases">
        <authorList>
            <person name="Livingstone P."/>
            <person name="Whitworth D."/>
        </authorList>
    </citation>
    <scope>NUCLEOTIDE SEQUENCE [LARGE SCALE GENOMIC DNA]</scope>
    <source>
        <strain evidence="2 3">AM401</strain>
    </source>
</reference>
<sequence length="326" mass="35410">MYKPSPPTVVNCGSSKCPYMAPVNPSAQCVFCTRYYCMTHKPKTCPSCHVFICTGCYSRSPPPCCVWAKSQSSPFSFPSFSGGSSSFSGGYPSFSGGYPSFSGGYPSFSGGPPSFSGGPPSFSGGPPSFSGGYPSFSGGPPSFSGYSSPPSITTDSIENDITGQDQWPTFRDYNEGDPFAFWSSTGFPGLNVKFLIEVSGMLFEAHVKWENRPWYSDEPKSMSLKVAVRGSRSDMCRESLANVTSGSHRYLWGHLLARARKMLANHRAGELMTEFGLTNRVTTALVRTLLRAGRMSDLFALYLCTSLPLTAWEQGAWSLMLDVLTR</sequence>
<dbReference type="Proteomes" id="UP000315369">
    <property type="component" value="Unassembled WGS sequence"/>
</dbReference>
<evidence type="ECO:0000313" key="3">
    <source>
        <dbReference type="Proteomes" id="UP000315369"/>
    </source>
</evidence>
<evidence type="ECO:0000313" key="2">
    <source>
        <dbReference type="EMBL" id="TQF14891.1"/>
    </source>
</evidence>
<feature type="compositionally biased region" description="Low complexity" evidence="1">
    <location>
        <begin position="142"/>
        <end position="151"/>
    </location>
</feature>
<dbReference type="OrthoDB" id="9943344at2"/>
<comment type="caution">
    <text evidence="2">The sequence shown here is derived from an EMBL/GenBank/DDBJ whole genome shotgun (WGS) entry which is preliminary data.</text>
</comment>